<comment type="caution">
    <text evidence="1">The sequence shown here is derived from an EMBL/GenBank/DDBJ whole genome shotgun (WGS) entry which is preliminary data.</text>
</comment>
<dbReference type="GO" id="GO:0050660">
    <property type="term" value="F:flavin adenine dinucleotide binding"/>
    <property type="evidence" value="ECO:0007669"/>
    <property type="project" value="InterPro"/>
</dbReference>
<dbReference type="EMBL" id="NRQW01000343">
    <property type="protein sequence ID" value="PLZ88379.1"/>
    <property type="molecule type" value="Genomic_DNA"/>
</dbReference>
<dbReference type="GO" id="GO:0004799">
    <property type="term" value="F:thymidylate synthase activity"/>
    <property type="evidence" value="ECO:0007669"/>
    <property type="project" value="TreeGrafter"/>
</dbReference>
<proteinExistence type="predicted"/>
<dbReference type="PANTHER" id="PTHR34934">
    <property type="entry name" value="FLAVIN-DEPENDENT THYMIDYLATE SYNTHASE"/>
    <property type="match status" value="1"/>
</dbReference>
<organism evidence="1 2">
    <name type="scientific">Fischerella muscicola CCMEE 5323</name>
    <dbReference type="NCBI Taxonomy" id="2019572"/>
    <lineage>
        <taxon>Bacteria</taxon>
        <taxon>Bacillati</taxon>
        <taxon>Cyanobacteriota</taxon>
        <taxon>Cyanophyceae</taxon>
        <taxon>Nostocales</taxon>
        <taxon>Hapalosiphonaceae</taxon>
        <taxon>Fischerella</taxon>
    </lineage>
</organism>
<dbReference type="GO" id="GO:0006231">
    <property type="term" value="P:dTMP biosynthetic process"/>
    <property type="evidence" value="ECO:0007669"/>
    <property type="project" value="InterPro"/>
</dbReference>
<sequence length="551" mass="62700">MQEFLEESLTQQESLLLQPFITNSDRAVFGLRNLPEVVKGALFSRYSRSDKSLRRILLDEFIKAPEASFARIVGGGSDNGADQLVAIQQAEAFYDRVLIGYGDDSVAELGGAHLACEGISNIAAKALEDSRLGISPLEKSTRYVPFNRKINGRYRYYREPSIMASSHAQRYEATLDHLFDTYTHLIEPLLSWVQQRTPKDTTTSDRAYNNATKAKTLDLLRGLLPMATLTNVGLFGNGRAFEYLLVKLAASPHPEVRNLGACMQQELDQIIPSFVKRAKTERGAQYSSYLSTNWGRTQSLAQKHLGQIQPPASSTVQLVEYDPDAEVKIVAAILYPHTDLTFEQIQEYVVGLSSQERVEIINTYVGDRESRFHRPGRAFEQIYYTFDVLADIGAYRDLHRHRVLTQERQHYCVRHGYVVPTELEEANLAQTYCKALDYAAETTELISQDLPDAAQYVVPFAYRVRWRIKLNLREVYHLVELRSSRQGHPSYRTVAQEIYQQINAVHPTLVANMHFVDLNDYALERLAAEQRIDTKLQQLNQNQVKDNCRLG</sequence>
<dbReference type="AlphaFoldDB" id="A0A2N6K1B0"/>
<evidence type="ECO:0000313" key="1">
    <source>
        <dbReference type="EMBL" id="PLZ88379.1"/>
    </source>
</evidence>
<keyword evidence="2" id="KW-1185">Reference proteome</keyword>
<dbReference type="PROSITE" id="PS51331">
    <property type="entry name" value="THYX"/>
    <property type="match status" value="2"/>
</dbReference>
<dbReference type="Proteomes" id="UP000235036">
    <property type="component" value="Unassembled WGS sequence"/>
</dbReference>
<dbReference type="RefSeq" id="WP_026086192.1">
    <property type="nucleotide sequence ID" value="NZ_CAWNVR010000447.1"/>
</dbReference>
<dbReference type="Pfam" id="PF02511">
    <property type="entry name" value="Thy1"/>
    <property type="match status" value="2"/>
</dbReference>
<dbReference type="GO" id="GO:0070402">
    <property type="term" value="F:NADPH binding"/>
    <property type="evidence" value="ECO:0007669"/>
    <property type="project" value="TreeGrafter"/>
</dbReference>
<evidence type="ECO:0000313" key="2">
    <source>
        <dbReference type="Proteomes" id="UP000235036"/>
    </source>
</evidence>
<dbReference type="CDD" id="cd20175">
    <property type="entry name" value="ThyX"/>
    <property type="match status" value="1"/>
</dbReference>
<gene>
    <name evidence="1" type="ORF">CEN44_15525</name>
</gene>
<name>A0A2N6K1B0_FISMU</name>
<dbReference type="InterPro" id="IPR036098">
    <property type="entry name" value="Thymidylate_synthase_ThyX_sf"/>
</dbReference>
<protein>
    <submittedName>
        <fullName evidence="1">Thymidylate synthase</fullName>
    </submittedName>
</protein>
<dbReference type="SUPFAM" id="SSF69796">
    <property type="entry name" value="Thymidylate synthase-complementing protein Thy1"/>
    <property type="match status" value="2"/>
</dbReference>
<dbReference type="Gene3D" id="3.30.1360.170">
    <property type="match status" value="2"/>
</dbReference>
<dbReference type="InterPro" id="IPR003669">
    <property type="entry name" value="Thymidylate_synthase_ThyX"/>
</dbReference>
<dbReference type="PANTHER" id="PTHR34934:SF1">
    <property type="entry name" value="FLAVIN-DEPENDENT THYMIDYLATE SYNTHASE"/>
    <property type="match status" value="1"/>
</dbReference>
<dbReference type="GO" id="GO:0050797">
    <property type="term" value="F:thymidylate synthase (FAD) activity"/>
    <property type="evidence" value="ECO:0007669"/>
    <property type="project" value="InterPro"/>
</dbReference>
<accession>A0A2N6K1B0</accession>
<reference evidence="1 2" key="1">
    <citation type="submission" date="2017-08" db="EMBL/GenBank/DDBJ databases">
        <title>Genomes of Fischerella (Mastigocladus) sp. strains.</title>
        <authorList>
            <person name="Miller S.R."/>
        </authorList>
    </citation>
    <scope>NUCLEOTIDE SEQUENCE [LARGE SCALE GENOMIC DNA]</scope>
    <source>
        <strain evidence="1 2">CCMEE 5323</strain>
    </source>
</reference>